<dbReference type="EMBL" id="QGNW01001615">
    <property type="protein sequence ID" value="RVW35031.1"/>
    <property type="molecule type" value="Genomic_DNA"/>
</dbReference>
<name>A0A438DHV0_VITVI</name>
<accession>A0A438DHV0</accession>
<comment type="caution">
    <text evidence="1">The sequence shown here is derived from an EMBL/GenBank/DDBJ whole genome shotgun (WGS) entry which is preliminary data.</text>
</comment>
<proteinExistence type="predicted"/>
<sequence>MAFRVRFEGFGKEQVGWLIEYLVKAIVLKSFMGFNKKYRGNSEVHLMEVSFNNNGRFISLLEFASKEKSTFLIILEGEKGKGWEQLKNAISSMLVVPSSTTVEKERFLGQKGMVTIIPFSVGQEGGLLGKRQKFWGKFRRGWIDLRGLPFHLWFEEHLKKIVEKGTMEHTVLIALVEVKDGGWVFMISVVVVGVEDERWVRGMAESTRRRNEVPLKDRWQKDD</sequence>
<reference evidence="1 2" key="1">
    <citation type="journal article" date="2018" name="PLoS Genet.">
        <title>Population sequencing reveals clonal diversity and ancestral inbreeding in the grapevine cultivar Chardonnay.</title>
        <authorList>
            <person name="Roach M.J."/>
            <person name="Johnson D.L."/>
            <person name="Bohlmann J."/>
            <person name="van Vuuren H.J."/>
            <person name="Jones S.J."/>
            <person name="Pretorius I.S."/>
            <person name="Schmidt S.A."/>
            <person name="Borneman A.R."/>
        </authorList>
    </citation>
    <scope>NUCLEOTIDE SEQUENCE [LARGE SCALE GENOMIC DNA]</scope>
    <source>
        <strain evidence="2">cv. Chardonnay</strain>
        <tissue evidence="1">Leaf</tissue>
    </source>
</reference>
<evidence type="ECO:0000313" key="2">
    <source>
        <dbReference type="Proteomes" id="UP000288805"/>
    </source>
</evidence>
<evidence type="ECO:0000313" key="1">
    <source>
        <dbReference type="EMBL" id="RVW35031.1"/>
    </source>
</evidence>
<protein>
    <recommendedName>
        <fullName evidence="3">DUF4283 domain-containing protein</fullName>
    </recommendedName>
</protein>
<evidence type="ECO:0008006" key="3">
    <source>
        <dbReference type="Google" id="ProtNLM"/>
    </source>
</evidence>
<dbReference type="AlphaFoldDB" id="A0A438DHV0"/>
<dbReference type="Proteomes" id="UP000288805">
    <property type="component" value="Unassembled WGS sequence"/>
</dbReference>
<gene>
    <name evidence="1" type="ORF">CK203_079796</name>
</gene>
<organism evidence="1 2">
    <name type="scientific">Vitis vinifera</name>
    <name type="common">Grape</name>
    <dbReference type="NCBI Taxonomy" id="29760"/>
    <lineage>
        <taxon>Eukaryota</taxon>
        <taxon>Viridiplantae</taxon>
        <taxon>Streptophyta</taxon>
        <taxon>Embryophyta</taxon>
        <taxon>Tracheophyta</taxon>
        <taxon>Spermatophyta</taxon>
        <taxon>Magnoliopsida</taxon>
        <taxon>eudicotyledons</taxon>
        <taxon>Gunneridae</taxon>
        <taxon>Pentapetalae</taxon>
        <taxon>rosids</taxon>
        <taxon>Vitales</taxon>
        <taxon>Vitaceae</taxon>
        <taxon>Viteae</taxon>
        <taxon>Vitis</taxon>
    </lineage>
</organism>